<keyword evidence="2" id="KW-1185">Reference proteome</keyword>
<dbReference type="InterPro" id="IPR045645">
    <property type="entry name" value="DUF6403"/>
</dbReference>
<evidence type="ECO:0000313" key="1">
    <source>
        <dbReference type="EMBL" id="TWH22627.1"/>
    </source>
</evidence>
<dbReference type="RefSeq" id="WP_030534139.1">
    <property type="nucleotide sequence ID" value="NZ_JOIJ01000024.1"/>
</dbReference>
<protein>
    <submittedName>
        <fullName evidence="1">Uncharacterized protein</fullName>
    </submittedName>
</protein>
<name>A0A660CL70_9PSEU</name>
<dbReference type="AlphaFoldDB" id="A0A660CL70"/>
<dbReference type="Proteomes" id="UP000317303">
    <property type="component" value="Unassembled WGS sequence"/>
</dbReference>
<dbReference type="Pfam" id="PF19941">
    <property type="entry name" value="DUF6403"/>
    <property type="match status" value="1"/>
</dbReference>
<organism evidence="1 2">
    <name type="scientific">Prauserella rugosa</name>
    <dbReference type="NCBI Taxonomy" id="43354"/>
    <lineage>
        <taxon>Bacteria</taxon>
        <taxon>Bacillati</taxon>
        <taxon>Actinomycetota</taxon>
        <taxon>Actinomycetes</taxon>
        <taxon>Pseudonocardiales</taxon>
        <taxon>Pseudonocardiaceae</taxon>
        <taxon>Prauserella</taxon>
    </lineage>
</organism>
<sequence length="98" mass="10249">MNWIIWVGGGAVLVGAGVTSAYVPRMRAHTERTRAAWAAAKSAIAAAGVSRDACPAHVPEADRLLAQAEALSGGPKAARTATDLAERADRLWREARDG</sequence>
<comment type="caution">
    <text evidence="1">The sequence shown here is derived from an EMBL/GenBank/DDBJ whole genome shotgun (WGS) entry which is preliminary data.</text>
</comment>
<reference evidence="1 2" key="1">
    <citation type="submission" date="2019-07" db="EMBL/GenBank/DDBJ databases">
        <title>R&amp;d 2014.</title>
        <authorList>
            <person name="Klenk H.-P."/>
        </authorList>
    </citation>
    <scope>NUCLEOTIDE SEQUENCE [LARGE SCALE GENOMIC DNA]</scope>
    <source>
        <strain evidence="1 2">DSM 43194</strain>
    </source>
</reference>
<gene>
    <name evidence="1" type="ORF">JD82_04516</name>
</gene>
<accession>A0A660CL70</accession>
<proteinExistence type="predicted"/>
<evidence type="ECO:0000313" key="2">
    <source>
        <dbReference type="Proteomes" id="UP000317303"/>
    </source>
</evidence>
<dbReference type="EMBL" id="VLJV01000001">
    <property type="protein sequence ID" value="TWH22627.1"/>
    <property type="molecule type" value="Genomic_DNA"/>
</dbReference>